<comment type="caution">
    <text evidence="2">The sequence shown here is derived from an EMBL/GenBank/DDBJ whole genome shotgun (WGS) entry which is preliminary data.</text>
</comment>
<dbReference type="Proteomes" id="UP001286313">
    <property type="component" value="Unassembled WGS sequence"/>
</dbReference>
<evidence type="ECO:0000313" key="2">
    <source>
        <dbReference type="EMBL" id="KAK3873339.1"/>
    </source>
</evidence>
<protein>
    <submittedName>
        <fullName evidence="2">Uncharacterized protein</fullName>
    </submittedName>
</protein>
<dbReference type="AlphaFoldDB" id="A0AAE1KH82"/>
<accession>A0AAE1KH82</accession>
<dbReference type="EMBL" id="JAWQEG010002231">
    <property type="protein sequence ID" value="KAK3873339.1"/>
    <property type="molecule type" value="Genomic_DNA"/>
</dbReference>
<reference evidence="2" key="1">
    <citation type="submission" date="2023-10" db="EMBL/GenBank/DDBJ databases">
        <title>Genome assemblies of two species of porcelain crab, Petrolisthes cinctipes and Petrolisthes manimaculis (Anomura: Porcellanidae).</title>
        <authorList>
            <person name="Angst P."/>
        </authorList>
    </citation>
    <scope>NUCLEOTIDE SEQUENCE</scope>
    <source>
        <strain evidence="2">PB745_01</strain>
        <tissue evidence="2">Gill</tissue>
    </source>
</reference>
<evidence type="ECO:0000313" key="3">
    <source>
        <dbReference type="Proteomes" id="UP001286313"/>
    </source>
</evidence>
<keyword evidence="3" id="KW-1185">Reference proteome</keyword>
<evidence type="ECO:0000256" key="1">
    <source>
        <dbReference type="SAM" id="MobiDB-lite"/>
    </source>
</evidence>
<sequence length="100" mass="10437">MTNREKGTGARNTRTGIEGKGNCLRYQGEISGTGQKQGGREGQRQGRTQAGASSERVRLLVPLPRMPSTLCLPPPGDGGRSGGLGGLRRCLGSWGVAMKG</sequence>
<proteinExistence type="predicted"/>
<gene>
    <name evidence="2" type="ORF">Pcinc_021627</name>
</gene>
<feature type="region of interest" description="Disordered" evidence="1">
    <location>
        <begin position="1"/>
        <end position="85"/>
    </location>
</feature>
<organism evidence="2 3">
    <name type="scientific">Petrolisthes cinctipes</name>
    <name type="common">Flat porcelain crab</name>
    <dbReference type="NCBI Taxonomy" id="88211"/>
    <lineage>
        <taxon>Eukaryota</taxon>
        <taxon>Metazoa</taxon>
        <taxon>Ecdysozoa</taxon>
        <taxon>Arthropoda</taxon>
        <taxon>Crustacea</taxon>
        <taxon>Multicrustacea</taxon>
        <taxon>Malacostraca</taxon>
        <taxon>Eumalacostraca</taxon>
        <taxon>Eucarida</taxon>
        <taxon>Decapoda</taxon>
        <taxon>Pleocyemata</taxon>
        <taxon>Anomura</taxon>
        <taxon>Galatheoidea</taxon>
        <taxon>Porcellanidae</taxon>
        <taxon>Petrolisthes</taxon>
    </lineage>
</organism>
<name>A0AAE1KH82_PETCI</name>